<organism evidence="1 2">
    <name type="scientific">Hyaloscypha variabilis (strain UAMH 11265 / GT02V1 / F)</name>
    <name type="common">Meliniomyces variabilis</name>
    <dbReference type="NCBI Taxonomy" id="1149755"/>
    <lineage>
        <taxon>Eukaryota</taxon>
        <taxon>Fungi</taxon>
        <taxon>Dikarya</taxon>
        <taxon>Ascomycota</taxon>
        <taxon>Pezizomycotina</taxon>
        <taxon>Leotiomycetes</taxon>
        <taxon>Helotiales</taxon>
        <taxon>Hyaloscyphaceae</taxon>
        <taxon>Hyaloscypha</taxon>
        <taxon>Hyaloscypha variabilis</taxon>
    </lineage>
</organism>
<reference evidence="1 2" key="1">
    <citation type="submission" date="2016-04" db="EMBL/GenBank/DDBJ databases">
        <title>A degradative enzymes factory behind the ericoid mycorrhizal symbiosis.</title>
        <authorList>
            <consortium name="DOE Joint Genome Institute"/>
            <person name="Martino E."/>
            <person name="Morin E."/>
            <person name="Grelet G."/>
            <person name="Kuo A."/>
            <person name="Kohler A."/>
            <person name="Daghino S."/>
            <person name="Barry K."/>
            <person name="Choi C."/>
            <person name="Cichocki N."/>
            <person name="Clum A."/>
            <person name="Copeland A."/>
            <person name="Hainaut M."/>
            <person name="Haridas S."/>
            <person name="Labutti K."/>
            <person name="Lindquist E."/>
            <person name="Lipzen A."/>
            <person name="Khouja H.-R."/>
            <person name="Murat C."/>
            <person name="Ohm R."/>
            <person name="Olson A."/>
            <person name="Spatafora J."/>
            <person name="Veneault-Fourrey C."/>
            <person name="Henrissat B."/>
            <person name="Grigoriev I."/>
            <person name="Martin F."/>
            <person name="Perotto S."/>
        </authorList>
    </citation>
    <scope>NUCLEOTIDE SEQUENCE [LARGE SCALE GENOMIC DNA]</scope>
    <source>
        <strain evidence="1 2">F</strain>
    </source>
</reference>
<proteinExistence type="predicted"/>
<protein>
    <submittedName>
        <fullName evidence="1">Uncharacterized protein</fullName>
    </submittedName>
</protein>
<name>A0A2J6QYQ4_HYAVF</name>
<sequence length="127" mass="14262">MSYQFNSISPIPRFPHLCICKYPLLLCGQAGFTQIPSMPPSTPSSIPFPPSHPSLRHPFLLHPHPLFPLPSLVPLPLTHTLPPTCLTHQAPTPLQPTLYEPNLHISPPSQDRSQLVKIQRRLAWPLH</sequence>
<gene>
    <name evidence="1" type="ORF">L207DRAFT_195438</name>
</gene>
<dbReference type="Proteomes" id="UP000235786">
    <property type="component" value="Unassembled WGS sequence"/>
</dbReference>
<dbReference type="AlphaFoldDB" id="A0A2J6QYQ4"/>
<keyword evidence="2" id="KW-1185">Reference proteome</keyword>
<accession>A0A2J6QYQ4</accession>
<dbReference type="EMBL" id="KZ613963">
    <property type="protein sequence ID" value="PMD31392.1"/>
    <property type="molecule type" value="Genomic_DNA"/>
</dbReference>
<evidence type="ECO:0000313" key="2">
    <source>
        <dbReference type="Proteomes" id="UP000235786"/>
    </source>
</evidence>
<evidence type="ECO:0000313" key="1">
    <source>
        <dbReference type="EMBL" id="PMD31392.1"/>
    </source>
</evidence>